<evidence type="ECO:0000313" key="11">
    <source>
        <dbReference type="EMBL" id="CAF1071360.1"/>
    </source>
</evidence>
<evidence type="ECO:0000256" key="7">
    <source>
        <dbReference type="ARBA" id="ARBA00023136"/>
    </source>
</evidence>
<evidence type="ECO:0000256" key="5">
    <source>
        <dbReference type="ARBA" id="ARBA00022833"/>
    </source>
</evidence>
<feature type="region of interest" description="Disordered" evidence="9">
    <location>
        <begin position="292"/>
        <end position="332"/>
    </location>
</feature>
<dbReference type="OrthoDB" id="21204at2759"/>
<proteinExistence type="predicted"/>
<protein>
    <recommendedName>
        <fullName evidence="10">RING-type domain-containing protein</fullName>
    </recommendedName>
</protein>
<dbReference type="Pfam" id="PF17123">
    <property type="entry name" value="zf-RING_11"/>
    <property type="match status" value="1"/>
</dbReference>
<dbReference type="AlphaFoldDB" id="A0A814LYH8"/>
<evidence type="ECO:0000313" key="12">
    <source>
        <dbReference type="EMBL" id="CAF3838446.1"/>
    </source>
</evidence>
<dbReference type="PANTHER" id="PTHR46539:SF1">
    <property type="entry name" value="E3 UBIQUITIN-PROTEIN LIGASE ATL42"/>
    <property type="match status" value="1"/>
</dbReference>
<evidence type="ECO:0000256" key="1">
    <source>
        <dbReference type="ARBA" id="ARBA00004370"/>
    </source>
</evidence>
<dbReference type="Proteomes" id="UP000681722">
    <property type="component" value="Unassembled WGS sequence"/>
</dbReference>
<dbReference type="EMBL" id="CAJOBC010004724">
    <property type="protein sequence ID" value="CAF3838446.1"/>
    <property type="molecule type" value="Genomic_DNA"/>
</dbReference>
<evidence type="ECO:0000313" key="13">
    <source>
        <dbReference type="Proteomes" id="UP000663829"/>
    </source>
</evidence>
<dbReference type="Proteomes" id="UP000663829">
    <property type="component" value="Unassembled WGS sequence"/>
</dbReference>
<feature type="compositionally biased region" description="Low complexity" evidence="9">
    <location>
        <begin position="9"/>
        <end position="24"/>
    </location>
</feature>
<keyword evidence="4 8" id="KW-0863">Zinc-finger</keyword>
<reference evidence="11" key="1">
    <citation type="submission" date="2021-02" db="EMBL/GenBank/DDBJ databases">
        <authorList>
            <person name="Nowell W R."/>
        </authorList>
    </citation>
    <scope>NUCLEOTIDE SEQUENCE</scope>
</reference>
<organism evidence="11 13">
    <name type="scientific">Didymodactylos carnosus</name>
    <dbReference type="NCBI Taxonomy" id="1234261"/>
    <lineage>
        <taxon>Eukaryota</taxon>
        <taxon>Metazoa</taxon>
        <taxon>Spiralia</taxon>
        <taxon>Gnathifera</taxon>
        <taxon>Rotifera</taxon>
        <taxon>Eurotatoria</taxon>
        <taxon>Bdelloidea</taxon>
        <taxon>Philodinida</taxon>
        <taxon>Philodinidae</taxon>
        <taxon>Didymodactylos</taxon>
    </lineage>
</organism>
<evidence type="ECO:0000256" key="9">
    <source>
        <dbReference type="SAM" id="MobiDB-lite"/>
    </source>
</evidence>
<comment type="subcellular location">
    <subcellularLocation>
        <location evidence="1">Membrane</location>
    </subcellularLocation>
</comment>
<dbReference type="Gene3D" id="3.30.40.10">
    <property type="entry name" value="Zinc/RING finger domain, C3HC4 (zinc finger)"/>
    <property type="match status" value="1"/>
</dbReference>
<evidence type="ECO:0000256" key="3">
    <source>
        <dbReference type="ARBA" id="ARBA00022723"/>
    </source>
</evidence>
<feature type="compositionally biased region" description="Low complexity" evidence="9">
    <location>
        <begin position="298"/>
        <end position="324"/>
    </location>
</feature>
<feature type="region of interest" description="Disordered" evidence="9">
    <location>
        <begin position="225"/>
        <end position="244"/>
    </location>
</feature>
<dbReference type="GO" id="GO:0008270">
    <property type="term" value="F:zinc ion binding"/>
    <property type="evidence" value="ECO:0007669"/>
    <property type="project" value="UniProtKB-KW"/>
</dbReference>
<dbReference type="SUPFAM" id="SSF57850">
    <property type="entry name" value="RING/U-box"/>
    <property type="match status" value="1"/>
</dbReference>
<evidence type="ECO:0000256" key="4">
    <source>
        <dbReference type="ARBA" id="ARBA00022771"/>
    </source>
</evidence>
<comment type="caution">
    <text evidence="11">The sequence shown here is derived from an EMBL/GenBank/DDBJ whole genome shotgun (WGS) entry which is preliminary data.</text>
</comment>
<keyword evidence="3" id="KW-0479">Metal-binding</keyword>
<dbReference type="GO" id="GO:0016020">
    <property type="term" value="C:membrane"/>
    <property type="evidence" value="ECO:0007669"/>
    <property type="project" value="UniProtKB-SubCell"/>
</dbReference>
<keyword evidence="13" id="KW-1185">Reference proteome</keyword>
<keyword evidence="7" id="KW-0472">Membrane</keyword>
<evidence type="ECO:0000256" key="2">
    <source>
        <dbReference type="ARBA" id="ARBA00022692"/>
    </source>
</evidence>
<dbReference type="PROSITE" id="PS50089">
    <property type="entry name" value="ZF_RING_2"/>
    <property type="match status" value="1"/>
</dbReference>
<dbReference type="InterPro" id="IPR001841">
    <property type="entry name" value="Znf_RING"/>
</dbReference>
<evidence type="ECO:0000256" key="6">
    <source>
        <dbReference type="ARBA" id="ARBA00022989"/>
    </source>
</evidence>
<accession>A0A814LYH8</accession>
<evidence type="ECO:0000259" key="10">
    <source>
        <dbReference type="PROSITE" id="PS50089"/>
    </source>
</evidence>
<keyword evidence="2" id="KW-0812">Transmembrane</keyword>
<feature type="compositionally biased region" description="Polar residues" evidence="9">
    <location>
        <begin position="199"/>
        <end position="212"/>
    </location>
</feature>
<feature type="compositionally biased region" description="Polar residues" evidence="9">
    <location>
        <begin position="39"/>
        <end position="51"/>
    </location>
</feature>
<feature type="compositionally biased region" description="Polar residues" evidence="9">
    <location>
        <begin position="60"/>
        <end position="74"/>
    </location>
</feature>
<feature type="region of interest" description="Disordered" evidence="9">
    <location>
        <begin position="159"/>
        <end position="212"/>
    </location>
</feature>
<keyword evidence="5" id="KW-0862">Zinc</keyword>
<feature type="compositionally biased region" description="Polar residues" evidence="9">
    <location>
        <begin position="82"/>
        <end position="93"/>
    </location>
</feature>
<evidence type="ECO:0000256" key="8">
    <source>
        <dbReference type="PROSITE-ProRule" id="PRU00175"/>
    </source>
</evidence>
<keyword evidence="6" id="KW-1133">Transmembrane helix</keyword>
<dbReference type="InterPro" id="IPR013083">
    <property type="entry name" value="Znf_RING/FYVE/PHD"/>
</dbReference>
<gene>
    <name evidence="11" type="ORF">GPM918_LOCUS17293</name>
    <name evidence="12" type="ORF">SRO942_LOCUS17292</name>
</gene>
<name>A0A814LYH8_9BILA</name>
<feature type="domain" description="RING-type" evidence="10">
    <location>
        <begin position="428"/>
        <end position="461"/>
    </location>
</feature>
<sequence length="486" mass="54214">MQRNVLRQNNNNSLASTTTTTTTENTRRKRTRSTHTNESDGQSLSPTSNLPAVTKRQRNAGVSTVASRNPSRPVSQYRFRNRSQTVTRSSTPDPRQRLTSRRRQNQNAIVNHLTTSSSITTTTTTTLRGADNHAQHLNSDQLLPPINDSNRTRYNLRPRTQCQQQQVQAPPIRPSSVALRARPSATTRTNVTRTREENPSTNSSASALQSLPVSSTIEPMTMALDPDLSQIPSPHESERSRTTTTVPLALPTISRPATRQYRFIYLNDSDNDETLPVPSSINADNSSIIVSNNDELPRTTTTRSRITSSSTNATTRTRNNDATSPTNETSNYDSSIARVRLNRAIEIVIDSIQSLEGAVNNFDQLVFGLIYSRIGSNNFDGIEGMIRLSRILNLPTRLTQTEIDSLPKIVFVNKIPTSLRNDNEKEKCPVCLTEFDDGETINKLRCSHMFHLNCVSRWLSCEDGIILVCEGAASRFYLNVVSPFIQ</sequence>
<feature type="region of interest" description="Disordered" evidence="9">
    <location>
        <begin position="1"/>
        <end position="105"/>
    </location>
</feature>
<dbReference type="EMBL" id="CAJNOQ010004724">
    <property type="protein sequence ID" value="CAF1071360.1"/>
    <property type="molecule type" value="Genomic_DNA"/>
</dbReference>
<dbReference type="PANTHER" id="PTHR46539">
    <property type="entry name" value="E3 UBIQUITIN-PROTEIN LIGASE ATL42"/>
    <property type="match status" value="1"/>
</dbReference>